<feature type="domain" description="ATPase AAA-type core" evidence="1">
    <location>
        <begin position="23"/>
        <end position="308"/>
    </location>
</feature>
<keyword evidence="3" id="KW-1185">Reference proteome</keyword>
<dbReference type="InterPro" id="IPR003959">
    <property type="entry name" value="ATPase_AAA_core"/>
</dbReference>
<reference evidence="3" key="1">
    <citation type="journal article" date="2019" name="Int. J. Syst. Evol. Microbiol.">
        <title>The Global Catalogue of Microorganisms (GCM) 10K type strain sequencing project: providing services to taxonomists for standard genome sequencing and annotation.</title>
        <authorList>
            <consortium name="The Broad Institute Genomics Platform"/>
            <consortium name="The Broad Institute Genome Sequencing Center for Infectious Disease"/>
            <person name="Wu L."/>
            <person name="Ma J."/>
        </authorList>
    </citation>
    <scope>NUCLEOTIDE SEQUENCE [LARGE SCALE GENOMIC DNA]</scope>
    <source>
        <strain evidence="3">CGMCC 1.15111</strain>
    </source>
</reference>
<gene>
    <name evidence="2" type="ORF">GCM10011340_32070</name>
</gene>
<accession>A0ABQ3IBE4</accession>
<sequence>MKLIELSYTDTNWELRNLCLGDVNLLVGQNATGKSRTLSTIDLLYKMITQKRDLNWGSKWELKFINHKKQSIVYQFATSQRKEGVTFEKITVDGRQVLYRGETSKRNMPITTLYSSLSKKTEEIFPPKDKLVLHVRRDVKNYPFLEDLVEWAEQSYGFKFGNISPYSGFNQQEYDLLTSIEDIPALYSSLQKENKLKIIAEFNEIGYAITDISIQQKGDLVVINVQEEGLTKKHPHYNLSQGMFRTLSVIIYLEYLISRKRPATVIIDDLCEGLDYARASKLSEIVFAKCKKHNIQLIATSNDSFLMDKIDIEYWNVLVRKGKIVEVINYQSHPELFEQFRFTGLSNFDFFASDYLSKTEIS</sequence>
<dbReference type="EMBL" id="BNAG01000004">
    <property type="protein sequence ID" value="GHE73129.1"/>
    <property type="molecule type" value="Genomic_DNA"/>
</dbReference>
<comment type="caution">
    <text evidence="2">The sequence shown here is derived from an EMBL/GenBank/DDBJ whole genome shotgun (WGS) entry which is preliminary data.</text>
</comment>
<dbReference type="SUPFAM" id="SSF52540">
    <property type="entry name" value="P-loop containing nucleoside triphosphate hydrolases"/>
    <property type="match status" value="1"/>
</dbReference>
<dbReference type="InterPro" id="IPR027417">
    <property type="entry name" value="P-loop_NTPase"/>
</dbReference>
<dbReference type="InterPro" id="IPR051396">
    <property type="entry name" value="Bact_Antivir_Def_Nuclease"/>
</dbReference>
<proteinExistence type="predicted"/>
<evidence type="ECO:0000313" key="3">
    <source>
        <dbReference type="Proteomes" id="UP000658258"/>
    </source>
</evidence>
<evidence type="ECO:0000313" key="2">
    <source>
        <dbReference type="EMBL" id="GHE73129.1"/>
    </source>
</evidence>
<organism evidence="2 3">
    <name type="scientific">Roseivirga thermotolerans</name>
    <dbReference type="NCBI Taxonomy" id="1758176"/>
    <lineage>
        <taxon>Bacteria</taxon>
        <taxon>Pseudomonadati</taxon>
        <taxon>Bacteroidota</taxon>
        <taxon>Cytophagia</taxon>
        <taxon>Cytophagales</taxon>
        <taxon>Roseivirgaceae</taxon>
        <taxon>Roseivirga</taxon>
    </lineage>
</organism>
<protein>
    <recommendedName>
        <fullName evidence="1">ATPase AAA-type core domain-containing protein</fullName>
    </recommendedName>
</protein>
<dbReference type="RefSeq" id="WP_189631301.1">
    <property type="nucleotide sequence ID" value="NZ_BNAG01000004.1"/>
</dbReference>
<dbReference type="Gene3D" id="3.40.50.300">
    <property type="entry name" value="P-loop containing nucleotide triphosphate hydrolases"/>
    <property type="match status" value="1"/>
</dbReference>
<dbReference type="Proteomes" id="UP000658258">
    <property type="component" value="Unassembled WGS sequence"/>
</dbReference>
<name>A0ABQ3IBE4_9BACT</name>
<dbReference type="PANTHER" id="PTHR43581:SF4">
    <property type="entry name" value="ATP_GTP PHOSPHATASE"/>
    <property type="match status" value="1"/>
</dbReference>
<evidence type="ECO:0000259" key="1">
    <source>
        <dbReference type="Pfam" id="PF13304"/>
    </source>
</evidence>
<dbReference type="Pfam" id="PF13304">
    <property type="entry name" value="AAA_21"/>
    <property type="match status" value="1"/>
</dbReference>
<dbReference type="PANTHER" id="PTHR43581">
    <property type="entry name" value="ATP/GTP PHOSPHATASE"/>
    <property type="match status" value="1"/>
</dbReference>